<name>A0ABT8K4G3_9MICC</name>
<reference evidence="4" key="1">
    <citation type="submission" date="2023-06" db="EMBL/GenBank/DDBJ databases">
        <title>MT1 and MT2 Draft Genomes of Novel Species.</title>
        <authorList>
            <person name="Venkateswaran K."/>
        </authorList>
    </citation>
    <scope>NUCLEOTIDE SEQUENCE</scope>
    <source>
        <strain evidence="4">IIF3SC-B10</strain>
    </source>
</reference>
<proteinExistence type="predicted"/>
<protein>
    <recommendedName>
        <fullName evidence="3">S1 motif domain-containing protein</fullName>
    </recommendedName>
</protein>
<dbReference type="RefSeq" id="WP_301229320.1">
    <property type="nucleotide sequence ID" value="NZ_JAROCG010000002.1"/>
</dbReference>
<dbReference type="EMBL" id="JAROCG010000002">
    <property type="protein sequence ID" value="MDN4612355.1"/>
    <property type="molecule type" value="Genomic_DNA"/>
</dbReference>
<sequence length="604" mass="65602">MPARKRHRVSGGAPAMTFPPPSTLGHPGTRLLTEASGVAELAELLLDPQRQRPVVVVSQWKFTGEDAVDVQDLAAKLGDDADLWIVPSGPVTMALADLLPPKTGIFNDALRVYPAHLKWLNNPYQSPLHILARPADVRPAVTRVLEQVEDLASARHWAQSRQEALDATTTTVRTGTVQTFVAEGSRAVVELDGGGQAMVRQEELVPEVPVSWLLSPGQRVIGVVDPAVNQMRCELLEVPSLAAYYPEGSLALGLVTSLNTTGAEVMLYPGMTFFLTATDVSTNEMDTVDDLLSPGEVVVVRIGRDAGRVQLTMLDIDDDEPVVPAPVLVAEGTPWLEFGRNLNPAPDEPAHAPDLGGSTELIPANSKVRRGTALRDTQLALESARAEIMTLREERLRLSSNTPDSTAIRTQAAVDGEALARLGTELGRVERRNQQLTERVSHLNEQLARLRGKRRPTRAEGSRQSASPAFLTAEEQVEHDLYVAWVERVPAMEKEAHPLGEHRFGSEFAASLSVLPADKKQKALKAVVDLLSALPGTLRARDAHILRTSSAGDAPAVTRAGGSEICWRLSIELGVEAARRLHYWKCSDGVIELSRVVVHEDFKP</sequence>
<dbReference type="PROSITE" id="PS50126">
    <property type="entry name" value="S1"/>
    <property type="match status" value="1"/>
</dbReference>
<dbReference type="InterPro" id="IPR012340">
    <property type="entry name" value="NA-bd_OB-fold"/>
</dbReference>
<dbReference type="Proteomes" id="UP001174209">
    <property type="component" value="Unassembled WGS sequence"/>
</dbReference>
<organism evidence="4 5">
    <name type="scientific">Arthrobacter burdickii</name>
    <dbReference type="NCBI Taxonomy" id="3035920"/>
    <lineage>
        <taxon>Bacteria</taxon>
        <taxon>Bacillati</taxon>
        <taxon>Actinomycetota</taxon>
        <taxon>Actinomycetes</taxon>
        <taxon>Micrococcales</taxon>
        <taxon>Micrococcaceae</taxon>
        <taxon>Arthrobacter</taxon>
    </lineage>
</organism>
<feature type="coiled-coil region" evidence="1">
    <location>
        <begin position="374"/>
        <end position="453"/>
    </location>
</feature>
<evidence type="ECO:0000259" key="3">
    <source>
        <dbReference type="PROSITE" id="PS50126"/>
    </source>
</evidence>
<evidence type="ECO:0000256" key="2">
    <source>
        <dbReference type="SAM" id="MobiDB-lite"/>
    </source>
</evidence>
<evidence type="ECO:0000313" key="5">
    <source>
        <dbReference type="Proteomes" id="UP001174209"/>
    </source>
</evidence>
<feature type="domain" description="S1 motif" evidence="3">
    <location>
        <begin position="248"/>
        <end position="302"/>
    </location>
</feature>
<dbReference type="Gene3D" id="2.40.50.140">
    <property type="entry name" value="Nucleic acid-binding proteins"/>
    <property type="match status" value="1"/>
</dbReference>
<keyword evidence="1" id="KW-0175">Coiled coil</keyword>
<evidence type="ECO:0000256" key="1">
    <source>
        <dbReference type="SAM" id="Coils"/>
    </source>
</evidence>
<feature type="region of interest" description="Disordered" evidence="2">
    <location>
        <begin position="1"/>
        <end position="25"/>
    </location>
</feature>
<accession>A0ABT8K4G3</accession>
<comment type="caution">
    <text evidence="4">The sequence shown here is derived from an EMBL/GenBank/DDBJ whole genome shotgun (WGS) entry which is preliminary data.</text>
</comment>
<keyword evidence="5" id="KW-1185">Reference proteome</keyword>
<dbReference type="CDD" id="cd00164">
    <property type="entry name" value="S1_like"/>
    <property type="match status" value="1"/>
</dbReference>
<dbReference type="SUPFAM" id="SSF50249">
    <property type="entry name" value="Nucleic acid-binding proteins"/>
    <property type="match status" value="1"/>
</dbReference>
<dbReference type="InterPro" id="IPR003029">
    <property type="entry name" value="S1_domain"/>
</dbReference>
<gene>
    <name evidence="4" type="ORF">P5G52_15915</name>
</gene>
<evidence type="ECO:0000313" key="4">
    <source>
        <dbReference type="EMBL" id="MDN4612355.1"/>
    </source>
</evidence>